<organism evidence="2 3">
    <name type="scientific">Halomarina rubra</name>
    <dbReference type="NCBI Taxonomy" id="2071873"/>
    <lineage>
        <taxon>Archaea</taxon>
        <taxon>Methanobacteriati</taxon>
        <taxon>Methanobacteriota</taxon>
        <taxon>Stenosarchaea group</taxon>
        <taxon>Halobacteria</taxon>
        <taxon>Halobacteriales</taxon>
        <taxon>Natronomonadaceae</taxon>
        <taxon>Halomarina</taxon>
    </lineage>
</organism>
<evidence type="ECO:0000313" key="2">
    <source>
        <dbReference type="EMBL" id="MFD1511894.1"/>
    </source>
</evidence>
<comment type="caution">
    <text evidence="2">The sequence shown here is derived from an EMBL/GenBank/DDBJ whole genome shotgun (WGS) entry which is preliminary data.</text>
</comment>
<feature type="region of interest" description="Disordered" evidence="1">
    <location>
        <begin position="1"/>
        <end position="47"/>
    </location>
</feature>
<name>A0ABD6AQC9_9EURY</name>
<evidence type="ECO:0000256" key="1">
    <source>
        <dbReference type="SAM" id="MobiDB-lite"/>
    </source>
</evidence>
<reference evidence="2 3" key="1">
    <citation type="journal article" date="2019" name="Int. J. Syst. Evol. Microbiol.">
        <title>The Global Catalogue of Microorganisms (GCM) 10K type strain sequencing project: providing services to taxonomists for standard genome sequencing and annotation.</title>
        <authorList>
            <consortium name="The Broad Institute Genomics Platform"/>
            <consortium name="The Broad Institute Genome Sequencing Center for Infectious Disease"/>
            <person name="Wu L."/>
            <person name="Ma J."/>
        </authorList>
    </citation>
    <scope>NUCLEOTIDE SEQUENCE [LARGE SCALE GENOMIC DNA]</scope>
    <source>
        <strain evidence="2 3">CGMCC 1.12563</strain>
    </source>
</reference>
<dbReference type="Proteomes" id="UP001597187">
    <property type="component" value="Unassembled WGS sequence"/>
</dbReference>
<keyword evidence="3" id="KW-1185">Reference proteome</keyword>
<proteinExistence type="predicted"/>
<dbReference type="RefSeq" id="WP_250871872.1">
    <property type="nucleotide sequence ID" value="NZ_JALXFV010000001.1"/>
</dbReference>
<dbReference type="EMBL" id="JBHUDC010000001">
    <property type="protein sequence ID" value="MFD1511894.1"/>
    <property type="molecule type" value="Genomic_DNA"/>
</dbReference>
<evidence type="ECO:0000313" key="3">
    <source>
        <dbReference type="Proteomes" id="UP001597187"/>
    </source>
</evidence>
<gene>
    <name evidence="2" type="ORF">ACFSBT_01205</name>
</gene>
<protein>
    <submittedName>
        <fullName evidence="2">Uncharacterized protein</fullName>
    </submittedName>
</protein>
<accession>A0ABD6AQC9</accession>
<sequence>MSARPFGMHHRTVVPENFERPEESVEDLDAESETKPPLATDGGERRR</sequence>
<dbReference type="AlphaFoldDB" id="A0ABD6AQC9"/>